<name>A0A4Z0XWC6_9FIRM</name>
<dbReference type="Proteomes" id="UP000297714">
    <property type="component" value="Unassembled WGS sequence"/>
</dbReference>
<evidence type="ECO:0000313" key="3">
    <source>
        <dbReference type="Proteomes" id="UP000297714"/>
    </source>
</evidence>
<reference evidence="2 3" key="1">
    <citation type="submission" date="2019-04" db="EMBL/GenBank/DDBJ databases">
        <authorList>
            <person name="Poehlein A."/>
            <person name="Bengelsdorf F.R."/>
            <person name="Duerre P."/>
            <person name="Daniel R."/>
        </authorList>
    </citation>
    <scope>NUCLEOTIDE SEQUENCE [LARGE SCALE GENOMIC DNA]</scope>
    <source>
        <strain evidence="2 3">BS-1</strain>
    </source>
</reference>
<protein>
    <recommendedName>
        <fullName evidence="4">YqzL-like protein</fullName>
    </recommendedName>
</protein>
<dbReference type="AlphaFoldDB" id="A0A4Z0XWC6"/>
<evidence type="ECO:0000256" key="1">
    <source>
        <dbReference type="SAM" id="MobiDB-lite"/>
    </source>
</evidence>
<dbReference type="EMBL" id="SRMQ01000011">
    <property type="protein sequence ID" value="TGJ75739.1"/>
    <property type="molecule type" value="Genomic_DNA"/>
</dbReference>
<sequence length="54" mass="6276">MDENTAWNCFQHTGNISDYLIYSQCKHNHEEMQMREDLDANRNQGPGDSGEMRG</sequence>
<evidence type="ECO:0008006" key="4">
    <source>
        <dbReference type="Google" id="ProtNLM"/>
    </source>
</evidence>
<gene>
    <name evidence="2" type="ORF">CAGA_21170</name>
</gene>
<feature type="region of interest" description="Disordered" evidence="1">
    <location>
        <begin position="33"/>
        <end position="54"/>
    </location>
</feature>
<keyword evidence="3" id="KW-1185">Reference proteome</keyword>
<evidence type="ECO:0000313" key="2">
    <source>
        <dbReference type="EMBL" id="TGJ75739.1"/>
    </source>
</evidence>
<organism evidence="2 3">
    <name type="scientific">Caproiciproducens galactitolivorans</name>
    <dbReference type="NCBI Taxonomy" id="642589"/>
    <lineage>
        <taxon>Bacteria</taxon>
        <taxon>Bacillati</taxon>
        <taxon>Bacillota</taxon>
        <taxon>Clostridia</taxon>
        <taxon>Eubacteriales</taxon>
        <taxon>Acutalibacteraceae</taxon>
        <taxon>Caproiciproducens</taxon>
    </lineage>
</organism>
<comment type="caution">
    <text evidence="2">The sequence shown here is derived from an EMBL/GenBank/DDBJ whole genome shotgun (WGS) entry which is preliminary data.</text>
</comment>
<accession>A0A4Z0XWC6</accession>
<proteinExistence type="predicted"/>